<keyword evidence="2" id="KW-1185">Reference proteome</keyword>
<dbReference type="Proteomes" id="UP000887458">
    <property type="component" value="Unassembled WGS sequence"/>
</dbReference>
<sequence>MKSNASISLCNGGVVDDGISDTFDSFIPLLFSSLELIIITSSYNQQQTKRQTKSIVITSTQSSKMSQINEVSP</sequence>
<evidence type="ECO:0000313" key="1">
    <source>
        <dbReference type="EMBL" id="KAH9421858.1"/>
    </source>
</evidence>
<gene>
    <name evidence="1" type="ORF">DERP_002148</name>
</gene>
<dbReference type="EMBL" id="NJHN03000037">
    <property type="protein sequence ID" value="KAH9421858.1"/>
    <property type="molecule type" value="Genomic_DNA"/>
</dbReference>
<organism evidence="1 2">
    <name type="scientific">Dermatophagoides pteronyssinus</name>
    <name type="common">European house dust mite</name>
    <dbReference type="NCBI Taxonomy" id="6956"/>
    <lineage>
        <taxon>Eukaryota</taxon>
        <taxon>Metazoa</taxon>
        <taxon>Ecdysozoa</taxon>
        <taxon>Arthropoda</taxon>
        <taxon>Chelicerata</taxon>
        <taxon>Arachnida</taxon>
        <taxon>Acari</taxon>
        <taxon>Acariformes</taxon>
        <taxon>Sarcoptiformes</taxon>
        <taxon>Astigmata</taxon>
        <taxon>Psoroptidia</taxon>
        <taxon>Analgoidea</taxon>
        <taxon>Pyroglyphidae</taxon>
        <taxon>Dermatophagoidinae</taxon>
        <taxon>Dermatophagoides</taxon>
    </lineage>
</organism>
<protein>
    <submittedName>
        <fullName evidence="1">Uncharacterized protein</fullName>
    </submittedName>
</protein>
<accession>A0ABQ8JGY0</accession>
<evidence type="ECO:0000313" key="2">
    <source>
        <dbReference type="Proteomes" id="UP000887458"/>
    </source>
</evidence>
<comment type="caution">
    <text evidence="1">The sequence shown here is derived from an EMBL/GenBank/DDBJ whole genome shotgun (WGS) entry which is preliminary data.</text>
</comment>
<proteinExistence type="predicted"/>
<reference evidence="1 2" key="2">
    <citation type="journal article" date="2022" name="Mol. Biol. Evol.">
        <title>Comparative Genomics Reveals Insights into the Divergent Evolution of Astigmatic Mites and Household Pest Adaptations.</title>
        <authorList>
            <person name="Xiong Q."/>
            <person name="Wan A.T."/>
            <person name="Liu X."/>
            <person name="Fung C.S."/>
            <person name="Xiao X."/>
            <person name="Malainual N."/>
            <person name="Hou J."/>
            <person name="Wang L."/>
            <person name="Wang M."/>
            <person name="Yang K.Y."/>
            <person name="Cui Y."/>
            <person name="Leung E.L."/>
            <person name="Nong W."/>
            <person name="Shin S.K."/>
            <person name="Au S.W."/>
            <person name="Jeong K.Y."/>
            <person name="Chew F.T."/>
            <person name="Hui J.H."/>
            <person name="Leung T.F."/>
            <person name="Tungtrongchitr A."/>
            <person name="Zhong N."/>
            <person name="Liu Z."/>
            <person name="Tsui S.K."/>
        </authorList>
    </citation>
    <scope>NUCLEOTIDE SEQUENCE [LARGE SCALE GENOMIC DNA]</scope>
    <source>
        <strain evidence="1">Derp</strain>
    </source>
</reference>
<reference evidence="1 2" key="1">
    <citation type="journal article" date="2018" name="J. Allergy Clin. Immunol.">
        <title>High-quality assembly of Dermatophagoides pteronyssinus genome and transcriptome reveals a wide range of novel allergens.</title>
        <authorList>
            <person name="Liu X.Y."/>
            <person name="Yang K.Y."/>
            <person name="Wang M.Q."/>
            <person name="Kwok J.S."/>
            <person name="Zeng X."/>
            <person name="Yang Z."/>
            <person name="Xiao X.J."/>
            <person name="Lau C.P."/>
            <person name="Li Y."/>
            <person name="Huang Z.M."/>
            <person name="Ba J.G."/>
            <person name="Yim A.K."/>
            <person name="Ouyang C.Y."/>
            <person name="Ngai S.M."/>
            <person name="Chan T.F."/>
            <person name="Leung E.L."/>
            <person name="Liu L."/>
            <person name="Liu Z.G."/>
            <person name="Tsui S.K."/>
        </authorList>
    </citation>
    <scope>NUCLEOTIDE SEQUENCE [LARGE SCALE GENOMIC DNA]</scope>
    <source>
        <strain evidence="1">Derp</strain>
    </source>
</reference>
<name>A0ABQ8JGY0_DERPT</name>